<proteinExistence type="predicted"/>
<dbReference type="EMBL" id="CZRL01000094">
    <property type="protein sequence ID" value="CUS52967.1"/>
    <property type="molecule type" value="Genomic_DNA"/>
</dbReference>
<protein>
    <submittedName>
        <fullName evidence="1">Uncharacterized protein</fullName>
    </submittedName>
</protein>
<sequence length="44" mass="4941">MALDSDQLGLKRTNRVVVKVLSELVGKHFKLVTVADVEQFNTLK</sequence>
<accession>A0A161K1E6</accession>
<name>A0A161K1E6_9ZZZZ</name>
<evidence type="ECO:0000313" key="1">
    <source>
        <dbReference type="EMBL" id="CUS52967.1"/>
    </source>
</evidence>
<dbReference type="AlphaFoldDB" id="A0A161K1E6"/>
<organism evidence="1">
    <name type="scientific">hydrothermal vent metagenome</name>
    <dbReference type="NCBI Taxonomy" id="652676"/>
    <lineage>
        <taxon>unclassified sequences</taxon>
        <taxon>metagenomes</taxon>
        <taxon>ecological metagenomes</taxon>
    </lineage>
</organism>
<gene>
    <name evidence="1" type="ORF">MGWOODY_XGa2678</name>
</gene>
<reference evidence="1" key="1">
    <citation type="submission" date="2015-10" db="EMBL/GenBank/DDBJ databases">
        <authorList>
            <person name="Gilbert D.G."/>
        </authorList>
    </citation>
    <scope>NUCLEOTIDE SEQUENCE</scope>
</reference>